<comment type="caution">
    <text evidence="1">The sequence shown here is derived from an EMBL/GenBank/DDBJ whole genome shotgun (WGS) entry which is preliminary data.</text>
</comment>
<sequence>MIRTRTNTSAEKQRVFRQLITLRNKKEGRLMRAAPYLCTAHTTRPPSLFSGDKTLRLRIVKWEKFITRSQLHDPRLTGYKGFPAVKRTFSGRTMRGRIQGKKTIPFSCAWKFQLRSEDVAKITRCSLS</sequence>
<dbReference type="EMBL" id="BPLR01006748">
    <property type="protein sequence ID" value="GIY12144.1"/>
    <property type="molecule type" value="Genomic_DNA"/>
</dbReference>
<accession>A0AAV4QV35</accession>
<dbReference type="Proteomes" id="UP001054945">
    <property type="component" value="Unassembled WGS sequence"/>
</dbReference>
<evidence type="ECO:0000313" key="2">
    <source>
        <dbReference type="Proteomes" id="UP001054945"/>
    </source>
</evidence>
<dbReference type="AlphaFoldDB" id="A0AAV4QV35"/>
<evidence type="ECO:0000313" key="1">
    <source>
        <dbReference type="EMBL" id="GIY12144.1"/>
    </source>
</evidence>
<gene>
    <name evidence="1" type="ORF">CEXT_261481</name>
</gene>
<protein>
    <submittedName>
        <fullName evidence="1">Uncharacterized protein</fullName>
    </submittedName>
</protein>
<reference evidence="1 2" key="1">
    <citation type="submission" date="2021-06" db="EMBL/GenBank/DDBJ databases">
        <title>Caerostris extrusa draft genome.</title>
        <authorList>
            <person name="Kono N."/>
            <person name="Arakawa K."/>
        </authorList>
    </citation>
    <scope>NUCLEOTIDE SEQUENCE [LARGE SCALE GENOMIC DNA]</scope>
</reference>
<name>A0AAV4QV35_CAEEX</name>
<organism evidence="1 2">
    <name type="scientific">Caerostris extrusa</name>
    <name type="common">Bark spider</name>
    <name type="synonym">Caerostris bankana</name>
    <dbReference type="NCBI Taxonomy" id="172846"/>
    <lineage>
        <taxon>Eukaryota</taxon>
        <taxon>Metazoa</taxon>
        <taxon>Ecdysozoa</taxon>
        <taxon>Arthropoda</taxon>
        <taxon>Chelicerata</taxon>
        <taxon>Arachnida</taxon>
        <taxon>Araneae</taxon>
        <taxon>Araneomorphae</taxon>
        <taxon>Entelegynae</taxon>
        <taxon>Araneoidea</taxon>
        <taxon>Araneidae</taxon>
        <taxon>Caerostris</taxon>
    </lineage>
</organism>
<proteinExistence type="predicted"/>
<keyword evidence="2" id="KW-1185">Reference proteome</keyword>